<comment type="caution">
    <text evidence="1">The sequence shown here is derived from an EMBL/GenBank/DDBJ whole genome shotgun (WGS) entry which is preliminary data.</text>
</comment>
<reference evidence="1 2" key="1">
    <citation type="submission" date="2015-03" db="EMBL/GenBank/DDBJ databases">
        <title>Genome sequencing of Methylobacterium tarhaniae DSM 25844.</title>
        <authorList>
            <person name="Chaudhry V."/>
            <person name="Patil P.B."/>
        </authorList>
    </citation>
    <scope>NUCLEOTIDE SEQUENCE [LARGE SCALE GENOMIC DNA]</scope>
    <source>
        <strain evidence="1 2">DSM 25844</strain>
    </source>
</reference>
<proteinExistence type="predicted"/>
<protein>
    <submittedName>
        <fullName evidence="1">Uncharacterized protein</fullName>
    </submittedName>
</protein>
<dbReference type="PATRIC" id="fig|1187852.3.peg.4062"/>
<dbReference type="Proteomes" id="UP000036449">
    <property type="component" value="Unassembled WGS sequence"/>
</dbReference>
<dbReference type="RefSeq" id="WP_048449838.1">
    <property type="nucleotide sequence ID" value="NZ_LABZ01000028.1"/>
</dbReference>
<keyword evidence="2" id="KW-1185">Reference proteome</keyword>
<dbReference type="EMBL" id="LABZ01000028">
    <property type="protein sequence ID" value="KMO44011.1"/>
    <property type="molecule type" value="Genomic_DNA"/>
</dbReference>
<sequence length="192" mass="21265">MSALTPDLRARIQAAFNDRDKLAGGWSPPGELWANAPTLNRWRYAVHPISGTLALSGYLDGESRLTEPVVAMFTAAAGIGWARTLAGWVRLALTDYHEHKAGRMLLPPHAREIEIAAREAGYRAPRPSLQPIGDLKDDVRWEAVARHFEATASEPSAALAVFYARLKRCPLPQAHAKTGAWWLYRLLDFEAT</sequence>
<dbReference type="AlphaFoldDB" id="A0A0J6VXJ0"/>
<evidence type="ECO:0000313" key="1">
    <source>
        <dbReference type="EMBL" id="KMO44011.1"/>
    </source>
</evidence>
<organism evidence="1 2">
    <name type="scientific">Methylobacterium tarhaniae</name>
    <dbReference type="NCBI Taxonomy" id="1187852"/>
    <lineage>
        <taxon>Bacteria</taxon>
        <taxon>Pseudomonadati</taxon>
        <taxon>Pseudomonadota</taxon>
        <taxon>Alphaproteobacteria</taxon>
        <taxon>Hyphomicrobiales</taxon>
        <taxon>Methylobacteriaceae</taxon>
        <taxon>Methylobacterium</taxon>
    </lineage>
</organism>
<evidence type="ECO:0000313" key="2">
    <source>
        <dbReference type="Proteomes" id="UP000036449"/>
    </source>
</evidence>
<gene>
    <name evidence="1" type="ORF">VQ03_05370</name>
</gene>
<dbReference type="OrthoDB" id="7986819at2"/>
<name>A0A0J6VXJ0_9HYPH</name>
<accession>A0A0J6VXJ0</accession>